<gene>
    <name evidence="1" type="ORF">Q9313_08300</name>
</gene>
<evidence type="ECO:0000313" key="2">
    <source>
        <dbReference type="Proteomes" id="UP001234585"/>
    </source>
</evidence>
<dbReference type="RefSeq" id="WP_306038533.1">
    <property type="nucleotide sequence ID" value="NZ_CP132302.1"/>
</dbReference>
<organism evidence="1 2">
    <name type="scientific">Shinella sumterensis</name>
    <dbReference type="NCBI Taxonomy" id="1967501"/>
    <lineage>
        <taxon>Bacteria</taxon>
        <taxon>Pseudomonadati</taxon>
        <taxon>Pseudomonadota</taxon>
        <taxon>Alphaproteobacteria</taxon>
        <taxon>Hyphomicrobiales</taxon>
        <taxon>Rhizobiaceae</taxon>
        <taxon>Shinella</taxon>
    </lineage>
</organism>
<protein>
    <submittedName>
        <fullName evidence="1">Uncharacterized protein</fullName>
    </submittedName>
</protein>
<dbReference type="Proteomes" id="UP001234585">
    <property type="component" value="Chromosome"/>
</dbReference>
<evidence type="ECO:0000313" key="1">
    <source>
        <dbReference type="EMBL" id="WLR99005.1"/>
    </source>
</evidence>
<sequence length="102" mass="11296">MTFGFPAWTILPAPSTMVAMTTYHVGNCPACRNGRLFLFRETDTGDVYGHCEECEQGFRSPDEIDANKGFPTLLNPSDAQWATAEDIGRSVWANYTLFPAQA</sequence>
<keyword evidence="2" id="KW-1185">Reference proteome</keyword>
<dbReference type="EMBL" id="CP132302">
    <property type="protein sequence ID" value="WLR99005.1"/>
    <property type="molecule type" value="Genomic_DNA"/>
</dbReference>
<reference evidence="1 2" key="1">
    <citation type="submission" date="2023-08" db="EMBL/GenBank/DDBJ databases">
        <title>Pathogen: clinical or host-associated sample.</title>
        <authorList>
            <person name="Hergert J."/>
            <person name="Casey R."/>
            <person name="Wagner J."/>
            <person name="Young E.L."/>
            <person name="Oakeson K.F."/>
        </authorList>
    </citation>
    <scope>NUCLEOTIDE SEQUENCE [LARGE SCALE GENOMIC DNA]</scope>
    <source>
        <strain evidence="1 2">1760953</strain>
    </source>
</reference>
<name>A0AA50CMZ9_9HYPH</name>
<accession>A0AA50CMZ9</accession>
<dbReference type="AlphaFoldDB" id="A0AA50CMZ9"/>
<proteinExistence type="predicted"/>